<dbReference type="Gene3D" id="3.40.190.290">
    <property type="match status" value="1"/>
</dbReference>
<dbReference type="Pfam" id="PF00126">
    <property type="entry name" value="HTH_1"/>
    <property type="match status" value="1"/>
</dbReference>
<dbReference type="GO" id="GO:0003700">
    <property type="term" value="F:DNA-binding transcription factor activity"/>
    <property type="evidence" value="ECO:0007669"/>
    <property type="project" value="InterPro"/>
</dbReference>
<dbReference type="Gene3D" id="1.10.10.10">
    <property type="entry name" value="Winged helix-like DNA-binding domain superfamily/Winged helix DNA-binding domain"/>
    <property type="match status" value="1"/>
</dbReference>
<dbReference type="SUPFAM" id="SSF46785">
    <property type="entry name" value="Winged helix' DNA-binding domain"/>
    <property type="match status" value="1"/>
</dbReference>
<evidence type="ECO:0000256" key="4">
    <source>
        <dbReference type="ARBA" id="ARBA00023163"/>
    </source>
</evidence>
<gene>
    <name evidence="6" type="ORF">DFQ01_10732</name>
</gene>
<comment type="caution">
    <text evidence="6">The sequence shown here is derived from an EMBL/GenBank/DDBJ whole genome shotgun (WGS) entry which is preliminary data.</text>
</comment>
<comment type="similarity">
    <text evidence="1">Belongs to the LysR transcriptional regulatory family.</text>
</comment>
<name>A0A2V2YU77_9BACL</name>
<sequence length="299" mass="33490">MSEHVTNMEWYRAFYWTAKVGSLSGAAERLYITQPAVTHAIKQLESQLGSQLFFRTSKGVKLTSEGEMLFQHIGQAFNFIHAGERRLAERHALTAGEMRIGAGDTLCKHYLLPRMRQFHEQYPGIQFQVTNRTSQETVKLLKEGAIDFGIVNLPLEDPRLHIQEGMLVQDCFVVAGTYHKWQADERPSTVRWEDLDRYELLLLERGSGTRAYLDKVAAKNGVALSPSMELGSLDLLSEFTRTGFGIACVVKNFVEGELAEGELVELTIDPPIPPRRIGIATLKDVPLSTAAKAFIAILQ</sequence>
<dbReference type="InterPro" id="IPR036388">
    <property type="entry name" value="WH-like_DNA-bd_sf"/>
</dbReference>
<accession>A0A2V2YU77</accession>
<evidence type="ECO:0000256" key="3">
    <source>
        <dbReference type="ARBA" id="ARBA00023125"/>
    </source>
</evidence>
<dbReference type="EMBL" id="QGTQ01000007">
    <property type="protein sequence ID" value="PWW03138.1"/>
    <property type="molecule type" value="Genomic_DNA"/>
</dbReference>
<proteinExistence type="inferred from homology"/>
<dbReference type="Proteomes" id="UP000246635">
    <property type="component" value="Unassembled WGS sequence"/>
</dbReference>
<dbReference type="CDD" id="cd05466">
    <property type="entry name" value="PBP2_LTTR_substrate"/>
    <property type="match status" value="1"/>
</dbReference>
<protein>
    <submittedName>
        <fullName evidence="6">DNA-binding transcriptional LysR family regulator</fullName>
    </submittedName>
</protein>
<dbReference type="Pfam" id="PF03466">
    <property type="entry name" value="LysR_substrate"/>
    <property type="match status" value="1"/>
</dbReference>
<dbReference type="PANTHER" id="PTHR30126:SF64">
    <property type="entry name" value="HTH-TYPE TRANSCRIPTIONAL REGULATOR CITR"/>
    <property type="match status" value="1"/>
</dbReference>
<dbReference type="PRINTS" id="PR00039">
    <property type="entry name" value="HTHLYSR"/>
</dbReference>
<evidence type="ECO:0000256" key="2">
    <source>
        <dbReference type="ARBA" id="ARBA00023015"/>
    </source>
</evidence>
<dbReference type="AlphaFoldDB" id="A0A2V2YU77"/>
<dbReference type="RefSeq" id="WP_245946631.1">
    <property type="nucleotide sequence ID" value="NZ_CP054612.1"/>
</dbReference>
<keyword evidence="4" id="KW-0804">Transcription</keyword>
<keyword evidence="2" id="KW-0805">Transcription regulation</keyword>
<evidence type="ECO:0000256" key="1">
    <source>
        <dbReference type="ARBA" id="ARBA00009437"/>
    </source>
</evidence>
<reference evidence="6 7" key="1">
    <citation type="submission" date="2018-05" db="EMBL/GenBank/DDBJ databases">
        <title>Genomic Encyclopedia of Type Strains, Phase III (KMG-III): the genomes of soil and plant-associated and newly described type strains.</title>
        <authorList>
            <person name="Whitman W."/>
        </authorList>
    </citation>
    <scope>NUCLEOTIDE SEQUENCE [LARGE SCALE GENOMIC DNA]</scope>
    <source>
        <strain evidence="6 7">CECT 5696</strain>
    </source>
</reference>
<dbReference type="PROSITE" id="PS50931">
    <property type="entry name" value="HTH_LYSR"/>
    <property type="match status" value="1"/>
</dbReference>
<evidence type="ECO:0000313" key="6">
    <source>
        <dbReference type="EMBL" id="PWW03138.1"/>
    </source>
</evidence>
<dbReference type="InterPro" id="IPR000847">
    <property type="entry name" value="LysR_HTH_N"/>
</dbReference>
<organism evidence="6 7">
    <name type="scientific">Paenibacillus cellulosilyticus</name>
    <dbReference type="NCBI Taxonomy" id="375489"/>
    <lineage>
        <taxon>Bacteria</taxon>
        <taxon>Bacillati</taxon>
        <taxon>Bacillota</taxon>
        <taxon>Bacilli</taxon>
        <taxon>Bacillales</taxon>
        <taxon>Paenibacillaceae</taxon>
        <taxon>Paenibacillus</taxon>
    </lineage>
</organism>
<keyword evidence="7" id="KW-1185">Reference proteome</keyword>
<dbReference type="InterPro" id="IPR005119">
    <property type="entry name" value="LysR_subst-bd"/>
</dbReference>
<keyword evidence="3 6" id="KW-0238">DNA-binding</keyword>
<dbReference type="SUPFAM" id="SSF53850">
    <property type="entry name" value="Periplasmic binding protein-like II"/>
    <property type="match status" value="1"/>
</dbReference>
<feature type="domain" description="HTH lysR-type" evidence="5">
    <location>
        <begin position="12"/>
        <end position="63"/>
    </location>
</feature>
<evidence type="ECO:0000313" key="7">
    <source>
        <dbReference type="Proteomes" id="UP000246635"/>
    </source>
</evidence>
<evidence type="ECO:0000259" key="5">
    <source>
        <dbReference type="PROSITE" id="PS50931"/>
    </source>
</evidence>
<dbReference type="GO" id="GO:0000976">
    <property type="term" value="F:transcription cis-regulatory region binding"/>
    <property type="evidence" value="ECO:0007669"/>
    <property type="project" value="TreeGrafter"/>
</dbReference>
<dbReference type="InterPro" id="IPR036390">
    <property type="entry name" value="WH_DNA-bd_sf"/>
</dbReference>
<dbReference type="PANTHER" id="PTHR30126">
    <property type="entry name" value="HTH-TYPE TRANSCRIPTIONAL REGULATOR"/>
    <property type="match status" value="1"/>
</dbReference>